<dbReference type="PANTHER" id="PTHR47938:SF35">
    <property type="entry name" value="PENTATRICOPEPTIDE REPEAT-CONTAINING PROTEIN 4, MITOCHONDRIAL-RELATED"/>
    <property type="match status" value="1"/>
</dbReference>
<dbReference type="InterPro" id="IPR011990">
    <property type="entry name" value="TPR-like_helical_dom_sf"/>
</dbReference>
<sequence length="553" mass="58514">MRDVCTAQSRLAPFCRSSCAMSHCAAAEHGVAANAERLRCTLAIEPQAGHCVLGEAHQGGPAGGCGRHAAADAAGPAGGRHDPRQRGALGLARARRWQRALSASATKTLCARSLAAALSSCELRWRIAAELLRGAALSGVEPNEICGNAAMNAMCRCLRWASAAKLLQGMRTCLLTPNDVSYSTLLSADSWRRALHLPKSTTVSFNAAVSACERLAHWEAACVLIDSMSVSAVVADIISFNAARSALGRAAIWPHALGGLRQDAITIGTSISGGGSWAQAAQLLASAWPPRPRRCFNACIAVFEQNSLWSAVFAIMRQMKKETVEADQISWNSRVSASGSWGRAMENLHAMCREQVAADEISVNSAVDACKTGGHWQLAYAKLAGMNSMSLASAVTFNSALNSLKCENSWVLLLFSLRSMWSFQVEPSIVSFNTGLALCERWPVALLLLASSGIRADGVSFGAALGIGWHWPASLALWRLAAVNAVQVSSAGRGAVVQASASDRRQWRRTLGLFTGAQTELSRLAACEACEAGGHAKQLVPLLRAVAASALKR</sequence>
<evidence type="ECO:0000313" key="2">
    <source>
        <dbReference type="Proteomes" id="UP001178507"/>
    </source>
</evidence>
<dbReference type="GO" id="GO:0003729">
    <property type="term" value="F:mRNA binding"/>
    <property type="evidence" value="ECO:0007669"/>
    <property type="project" value="TreeGrafter"/>
</dbReference>
<evidence type="ECO:0008006" key="3">
    <source>
        <dbReference type="Google" id="ProtNLM"/>
    </source>
</evidence>
<accession>A0AA36II48</accession>
<gene>
    <name evidence="1" type="ORF">EVOR1521_LOCUS14134</name>
</gene>
<proteinExistence type="predicted"/>
<reference evidence="1" key="1">
    <citation type="submission" date="2023-08" db="EMBL/GenBank/DDBJ databases">
        <authorList>
            <person name="Chen Y."/>
            <person name="Shah S."/>
            <person name="Dougan E. K."/>
            <person name="Thang M."/>
            <person name="Chan C."/>
        </authorList>
    </citation>
    <scope>NUCLEOTIDE SEQUENCE</scope>
</reference>
<dbReference type="AlphaFoldDB" id="A0AA36II48"/>
<dbReference type="PANTHER" id="PTHR47938">
    <property type="entry name" value="RESPIRATORY COMPLEX I CHAPERONE (CIA84), PUTATIVE (AFU_ORTHOLOGUE AFUA_2G06020)-RELATED"/>
    <property type="match status" value="1"/>
</dbReference>
<dbReference type="EMBL" id="CAUJNA010001656">
    <property type="protein sequence ID" value="CAJ1388210.1"/>
    <property type="molecule type" value="Genomic_DNA"/>
</dbReference>
<evidence type="ECO:0000313" key="1">
    <source>
        <dbReference type="EMBL" id="CAJ1388210.1"/>
    </source>
</evidence>
<protein>
    <recommendedName>
        <fullName evidence="3">Pentatricopeptide repeat-containing protein, chloroplastic</fullName>
    </recommendedName>
</protein>
<dbReference type="Proteomes" id="UP001178507">
    <property type="component" value="Unassembled WGS sequence"/>
</dbReference>
<keyword evidence="2" id="KW-1185">Reference proteome</keyword>
<dbReference type="Gene3D" id="1.25.40.10">
    <property type="entry name" value="Tetratricopeptide repeat domain"/>
    <property type="match status" value="2"/>
</dbReference>
<name>A0AA36II48_9DINO</name>
<feature type="non-terminal residue" evidence="1">
    <location>
        <position position="553"/>
    </location>
</feature>
<organism evidence="1 2">
    <name type="scientific">Effrenium voratum</name>
    <dbReference type="NCBI Taxonomy" id="2562239"/>
    <lineage>
        <taxon>Eukaryota</taxon>
        <taxon>Sar</taxon>
        <taxon>Alveolata</taxon>
        <taxon>Dinophyceae</taxon>
        <taxon>Suessiales</taxon>
        <taxon>Symbiodiniaceae</taxon>
        <taxon>Effrenium</taxon>
    </lineage>
</organism>
<comment type="caution">
    <text evidence="1">The sequence shown here is derived from an EMBL/GenBank/DDBJ whole genome shotgun (WGS) entry which is preliminary data.</text>
</comment>